<sequence length="108" mass="12191">MARGPPTHPEWGCAKQDPKGRQLWEDAHELGLTLRTDPSSPSRVGNSVCADTSLDLTFSKNVTDLKWTNSECNFGSDHFILALIPKKGAKTRRARQPRITDWDLFRNK</sequence>
<keyword evidence="2" id="KW-1185">Reference proteome</keyword>
<reference evidence="1" key="1">
    <citation type="submission" date="2020-05" db="EMBL/GenBank/DDBJ databases">
        <title>Large-scale comparative analyses of tick genomes elucidate their genetic diversity and vector capacities.</title>
        <authorList>
            <person name="Jia N."/>
            <person name="Wang J."/>
            <person name="Shi W."/>
            <person name="Du L."/>
            <person name="Sun Y."/>
            <person name="Zhan W."/>
            <person name="Jiang J."/>
            <person name="Wang Q."/>
            <person name="Zhang B."/>
            <person name="Ji P."/>
            <person name="Sakyi L.B."/>
            <person name="Cui X."/>
            <person name="Yuan T."/>
            <person name="Jiang B."/>
            <person name="Yang W."/>
            <person name="Lam T.T.-Y."/>
            <person name="Chang Q."/>
            <person name="Ding S."/>
            <person name="Wang X."/>
            <person name="Zhu J."/>
            <person name="Ruan X."/>
            <person name="Zhao L."/>
            <person name="Wei J."/>
            <person name="Que T."/>
            <person name="Du C."/>
            <person name="Cheng J."/>
            <person name="Dai P."/>
            <person name="Han X."/>
            <person name="Huang E."/>
            <person name="Gao Y."/>
            <person name="Liu J."/>
            <person name="Shao H."/>
            <person name="Ye R."/>
            <person name="Li L."/>
            <person name="Wei W."/>
            <person name="Wang X."/>
            <person name="Wang C."/>
            <person name="Yang T."/>
            <person name="Huo Q."/>
            <person name="Li W."/>
            <person name="Guo W."/>
            <person name="Chen H."/>
            <person name="Zhou L."/>
            <person name="Ni X."/>
            <person name="Tian J."/>
            <person name="Zhou Y."/>
            <person name="Sheng Y."/>
            <person name="Liu T."/>
            <person name="Pan Y."/>
            <person name="Xia L."/>
            <person name="Li J."/>
            <person name="Zhao F."/>
            <person name="Cao W."/>
        </authorList>
    </citation>
    <scope>NUCLEOTIDE SEQUENCE</scope>
    <source>
        <strain evidence="1">Hyas-2018</strain>
    </source>
</reference>
<comment type="caution">
    <text evidence="1">The sequence shown here is derived from an EMBL/GenBank/DDBJ whole genome shotgun (WGS) entry which is preliminary data.</text>
</comment>
<dbReference type="Proteomes" id="UP000821845">
    <property type="component" value="Chromosome 6"/>
</dbReference>
<name>A0ACB7S233_HYAAI</name>
<evidence type="ECO:0000313" key="1">
    <source>
        <dbReference type="EMBL" id="KAH6928094.1"/>
    </source>
</evidence>
<dbReference type="EMBL" id="CM023486">
    <property type="protein sequence ID" value="KAH6928094.1"/>
    <property type="molecule type" value="Genomic_DNA"/>
</dbReference>
<gene>
    <name evidence="1" type="ORF">HPB50_011829</name>
</gene>
<proteinExistence type="predicted"/>
<protein>
    <submittedName>
        <fullName evidence="1">Uncharacterized protein</fullName>
    </submittedName>
</protein>
<accession>A0ACB7S233</accession>
<evidence type="ECO:0000313" key="2">
    <source>
        <dbReference type="Proteomes" id="UP000821845"/>
    </source>
</evidence>
<organism evidence="1 2">
    <name type="scientific">Hyalomma asiaticum</name>
    <name type="common">Tick</name>
    <dbReference type="NCBI Taxonomy" id="266040"/>
    <lineage>
        <taxon>Eukaryota</taxon>
        <taxon>Metazoa</taxon>
        <taxon>Ecdysozoa</taxon>
        <taxon>Arthropoda</taxon>
        <taxon>Chelicerata</taxon>
        <taxon>Arachnida</taxon>
        <taxon>Acari</taxon>
        <taxon>Parasitiformes</taxon>
        <taxon>Ixodida</taxon>
        <taxon>Ixodoidea</taxon>
        <taxon>Ixodidae</taxon>
        <taxon>Hyalomminae</taxon>
        <taxon>Hyalomma</taxon>
    </lineage>
</organism>